<dbReference type="Proteomes" id="UP000694843">
    <property type="component" value="Unplaced"/>
</dbReference>
<sequence length="118" mass="13287">MDNAKADRDQAEDKKEVDIYRDTPVRLLGYANEVGESFRALTSPWFVRATYGVSGLYVVADTTDKATKMARVPLARRKWATTLVGLATIPFIVHPIDALVHYGMDKTVRPYLHRHDGP</sequence>
<evidence type="ECO:0000256" key="3">
    <source>
        <dbReference type="ARBA" id="ARBA00029631"/>
    </source>
</evidence>
<evidence type="ECO:0000313" key="4">
    <source>
        <dbReference type="Proteomes" id="UP000694843"/>
    </source>
</evidence>
<keyword evidence="4" id="KW-1185">Reference proteome</keyword>
<dbReference type="GO" id="GO:0005739">
    <property type="term" value="C:mitochondrion"/>
    <property type="evidence" value="ECO:0007669"/>
    <property type="project" value="TreeGrafter"/>
</dbReference>
<dbReference type="OrthoDB" id="424969at2759"/>
<evidence type="ECO:0000256" key="1">
    <source>
        <dbReference type="ARBA" id="ARBA00009224"/>
    </source>
</evidence>
<name>A0A8B7NJ56_HYAAZ</name>
<dbReference type="PANTHER" id="PTHR11001:SF2">
    <property type="entry name" value="MITOCHONDRIAL FISSION PROCESS PROTEIN 1"/>
    <property type="match status" value="1"/>
</dbReference>
<evidence type="ECO:0000313" key="5">
    <source>
        <dbReference type="RefSeq" id="XP_018013680.1"/>
    </source>
</evidence>
<dbReference type="Pfam" id="PF10558">
    <property type="entry name" value="MTP18"/>
    <property type="match status" value="1"/>
</dbReference>
<dbReference type="RefSeq" id="XP_018013680.1">
    <property type="nucleotide sequence ID" value="XM_018158191.2"/>
</dbReference>
<organism evidence="4 5">
    <name type="scientific">Hyalella azteca</name>
    <name type="common">Amphipod</name>
    <dbReference type="NCBI Taxonomy" id="294128"/>
    <lineage>
        <taxon>Eukaryota</taxon>
        <taxon>Metazoa</taxon>
        <taxon>Ecdysozoa</taxon>
        <taxon>Arthropoda</taxon>
        <taxon>Crustacea</taxon>
        <taxon>Multicrustacea</taxon>
        <taxon>Malacostraca</taxon>
        <taxon>Eumalacostraca</taxon>
        <taxon>Peracarida</taxon>
        <taxon>Amphipoda</taxon>
        <taxon>Senticaudata</taxon>
        <taxon>Talitrida</taxon>
        <taxon>Talitroidea</taxon>
        <taxon>Hyalellidae</taxon>
        <taxon>Hyalella</taxon>
    </lineage>
</organism>
<accession>A0A8B7NJ56</accession>
<gene>
    <name evidence="5" type="primary">LOC108670701</name>
</gene>
<dbReference type="PANTHER" id="PTHR11001">
    <property type="entry name" value="MITOCHONDRIAL FISSION PROCESS PROTEIN 1"/>
    <property type="match status" value="1"/>
</dbReference>
<reference evidence="5" key="1">
    <citation type="submission" date="2025-08" db="UniProtKB">
        <authorList>
            <consortium name="RefSeq"/>
        </authorList>
    </citation>
    <scope>IDENTIFICATION</scope>
    <source>
        <tissue evidence="5">Whole organism</tissue>
    </source>
</reference>
<dbReference type="KEGG" id="hazt:108670701"/>
<dbReference type="AlphaFoldDB" id="A0A8B7NJ56"/>
<dbReference type="InterPro" id="IPR019560">
    <property type="entry name" value="Mitochondrial_18_kDa_protein"/>
</dbReference>
<comment type="similarity">
    <text evidence="1">Belongs to the MTFP1 family.</text>
</comment>
<dbReference type="GeneID" id="108670701"/>
<proteinExistence type="inferred from homology"/>
<evidence type="ECO:0000256" key="2">
    <source>
        <dbReference type="ARBA" id="ARBA00017835"/>
    </source>
</evidence>
<dbReference type="GO" id="GO:0000266">
    <property type="term" value="P:mitochondrial fission"/>
    <property type="evidence" value="ECO:0007669"/>
    <property type="project" value="TreeGrafter"/>
</dbReference>
<protein>
    <recommendedName>
        <fullName evidence="2">Mitochondrial fission process protein 1</fullName>
    </recommendedName>
    <alternativeName>
        <fullName evidence="3">Mitochondrial 18 kDa protein</fullName>
    </alternativeName>
</protein>